<comment type="caution">
    <text evidence="2">The sequence shown here is derived from an EMBL/GenBank/DDBJ whole genome shotgun (WGS) entry which is preliminary data.</text>
</comment>
<keyword evidence="1" id="KW-0472">Membrane</keyword>
<accession>A0AAN9FB32</accession>
<reference evidence="2 3" key="1">
    <citation type="submission" date="2024-01" db="EMBL/GenBank/DDBJ databases">
        <title>The genomes of 5 underutilized Papilionoideae crops provide insights into root nodulation and disease resistanc.</title>
        <authorList>
            <person name="Yuan L."/>
        </authorList>
    </citation>
    <scope>NUCLEOTIDE SEQUENCE [LARGE SCALE GENOMIC DNA]</scope>
    <source>
        <strain evidence="2">ZHUSHIDOU_FW_LH</strain>
        <tissue evidence="2">Leaf</tissue>
    </source>
</reference>
<gene>
    <name evidence="2" type="ORF">RIF29_14316</name>
</gene>
<evidence type="ECO:0000313" key="3">
    <source>
        <dbReference type="Proteomes" id="UP001372338"/>
    </source>
</evidence>
<evidence type="ECO:0000256" key="1">
    <source>
        <dbReference type="SAM" id="Phobius"/>
    </source>
</evidence>
<protein>
    <submittedName>
        <fullName evidence="2">Uncharacterized protein</fullName>
    </submittedName>
</protein>
<keyword evidence="3" id="KW-1185">Reference proteome</keyword>
<name>A0AAN9FB32_CROPI</name>
<dbReference type="AlphaFoldDB" id="A0AAN9FB32"/>
<sequence length="74" mass="8460">MPSPPVSYFLTCFFPPYLEKKTDKEHDLICNLVIFRLDQIIDIVVYLVLLLAASLSPVVFKMKFSCPNIQIVAI</sequence>
<proteinExistence type="predicted"/>
<keyword evidence="1" id="KW-0812">Transmembrane</keyword>
<organism evidence="2 3">
    <name type="scientific">Crotalaria pallida</name>
    <name type="common">Smooth rattlebox</name>
    <name type="synonym">Crotalaria striata</name>
    <dbReference type="NCBI Taxonomy" id="3830"/>
    <lineage>
        <taxon>Eukaryota</taxon>
        <taxon>Viridiplantae</taxon>
        <taxon>Streptophyta</taxon>
        <taxon>Embryophyta</taxon>
        <taxon>Tracheophyta</taxon>
        <taxon>Spermatophyta</taxon>
        <taxon>Magnoliopsida</taxon>
        <taxon>eudicotyledons</taxon>
        <taxon>Gunneridae</taxon>
        <taxon>Pentapetalae</taxon>
        <taxon>rosids</taxon>
        <taxon>fabids</taxon>
        <taxon>Fabales</taxon>
        <taxon>Fabaceae</taxon>
        <taxon>Papilionoideae</taxon>
        <taxon>50 kb inversion clade</taxon>
        <taxon>genistoids sensu lato</taxon>
        <taxon>core genistoids</taxon>
        <taxon>Crotalarieae</taxon>
        <taxon>Crotalaria</taxon>
    </lineage>
</organism>
<feature type="transmembrane region" description="Helical" evidence="1">
    <location>
        <begin position="43"/>
        <end position="60"/>
    </location>
</feature>
<dbReference type="Proteomes" id="UP001372338">
    <property type="component" value="Unassembled WGS sequence"/>
</dbReference>
<evidence type="ECO:0000313" key="2">
    <source>
        <dbReference type="EMBL" id="KAK7273267.1"/>
    </source>
</evidence>
<dbReference type="EMBL" id="JAYWIO010000003">
    <property type="protein sequence ID" value="KAK7273267.1"/>
    <property type="molecule type" value="Genomic_DNA"/>
</dbReference>
<keyword evidence="1" id="KW-1133">Transmembrane helix</keyword>